<dbReference type="Pfam" id="PF13801">
    <property type="entry name" value="Metal_resist"/>
    <property type="match status" value="1"/>
</dbReference>
<feature type="transmembrane region" description="Helical" evidence="1">
    <location>
        <begin position="6"/>
        <end position="31"/>
    </location>
</feature>
<keyword evidence="3" id="KW-1185">Reference proteome</keyword>
<evidence type="ECO:0000256" key="1">
    <source>
        <dbReference type="SAM" id="Phobius"/>
    </source>
</evidence>
<dbReference type="Proteomes" id="UP001060070">
    <property type="component" value="Chromosome"/>
</dbReference>
<organism evidence="2 3">
    <name type="scientific">Mesorhizobium ciceri</name>
    <dbReference type="NCBI Taxonomy" id="39645"/>
    <lineage>
        <taxon>Bacteria</taxon>
        <taxon>Pseudomonadati</taxon>
        <taxon>Pseudomonadota</taxon>
        <taxon>Alphaproteobacteria</taxon>
        <taxon>Hyphomicrobiales</taxon>
        <taxon>Phyllobacteriaceae</taxon>
        <taxon>Mesorhizobium</taxon>
    </lineage>
</organism>
<reference evidence="2 3" key="1">
    <citation type="journal article" date="2022" name="Microbiol. Resour. Announc.">
        <title>Complete Genome Sequence of Mesorhizobium ciceri Strain R30, a Rhizobium Used as a Commercial Inoculant for Chickpea in Argentina.</title>
        <authorList>
            <person name="Foresto E."/>
            <person name="Revale S."/>
            <person name="Primo E."/>
            <person name="Nievas F."/>
            <person name="Carezzano E."/>
            <person name="Puente M."/>
            <person name="Alzari P."/>
            <person name="Mart M."/>
            <person name="Ben-Assaya M."/>
            <person name="Mornico D."/>
            <person name="Santoro M."/>
            <person name="Mart F."/>
            <person name="Giordano W."/>
            <person name="Bogino P."/>
        </authorList>
    </citation>
    <scope>NUCLEOTIDE SEQUENCE [LARGE SCALE GENOMIC DNA]</scope>
    <source>
        <strain evidence="2 3">R30</strain>
    </source>
</reference>
<keyword evidence="1" id="KW-0812">Transmembrane</keyword>
<dbReference type="AlphaFoldDB" id="A0AB38TCD5"/>
<keyword evidence="1" id="KW-1133">Transmembrane helix</keyword>
<gene>
    <name evidence="2" type="ORF">LRP29_00450</name>
</gene>
<accession>A0AB38TCD5</accession>
<sequence length="153" mass="16655">MSPRWIRGLVITSVVLNVFLAGAFVGGAVWLRNAKAGAAVSLESAGRQLANQDRKAFREALRQVRVQSSQIILDGQQARQEAADLLQQPVMDKAALSAALERARNADVTVRSRLEQAIVDFAASTSPENRSVLAQALLRHMERRATVTPKKSP</sequence>
<proteinExistence type="predicted"/>
<dbReference type="RefSeq" id="WP_024503410.1">
    <property type="nucleotide sequence ID" value="NZ_CP088147.1"/>
</dbReference>
<evidence type="ECO:0000313" key="3">
    <source>
        <dbReference type="Proteomes" id="UP001060070"/>
    </source>
</evidence>
<protein>
    <submittedName>
        <fullName evidence="2">Periplasmic heavy metal sensor</fullName>
    </submittedName>
</protein>
<name>A0AB38TCD5_9HYPH</name>
<evidence type="ECO:0000313" key="2">
    <source>
        <dbReference type="EMBL" id="UTU51962.1"/>
    </source>
</evidence>
<dbReference type="InterPro" id="IPR025961">
    <property type="entry name" value="Metal_resist"/>
</dbReference>
<dbReference type="EMBL" id="CP088147">
    <property type="protein sequence ID" value="UTU51962.1"/>
    <property type="molecule type" value="Genomic_DNA"/>
</dbReference>
<keyword evidence="1" id="KW-0472">Membrane</keyword>